<accession>A0A510WMB4</accession>
<dbReference type="Proteomes" id="UP000321361">
    <property type="component" value="Unassembled WGS sequence"/>
</dbReference>
<dbReference type="NCBIfam" id="NF041013">
    <property type="entry name" value="T4P_ComGE"/>
    <property type="match status" value="1"/>
</dbReference>
<proteinExistence type="inferred from homology"/>
<sequence>MRIENVSKNEQFKVNLSRKANAFTLIEMLIVLLIISVLILLFVPNLSKYKNHVDKESQAAVVQLVDTQKELYALQNDGKVPTIDELLAEGYIKQEHADVYNKK</sequence>
<dbReference type="InterPro" id="IPR045584">
    <property type="entry name" value="Pilin-like"/>
</dbReference>
<dbReference type="GO" id="GO:0030420">
    <property type="term" value="P:establishment of competence for transformation"/>
    <property type="evidence" value="ECO:0007669"/>
    <property type="project" value="UniProtKB-KW"/>
</dbReference>
<evidence type="ECO:0000256" key="6">
    <source>
        <dbReference type="ARBA" id="ARBA00022989"/>
    </source>
</evidence>
<evidence type="ECO:0000256" key="2">
    <source>
        <dbReference type="ARBA" id="ARBA00004241"/>
    </source>
</evidence>
<dbReference type="NCBIfam" id="NF040999">
    <property type="entry name" value="pilin_ComGC"/>
    <property type="match status" value="1"/>
</dbReference>
<dbReference type="GO" id="GO:0015628">
    <property type="term" value="P:protein secretion by the type II secretion system"/>
    <property type="evidence" value="ECO:0007669"/>
    <property type="project" value="InterPro"/>
</dbReference>
<name>A0A510WMB4_ENTTH</name>
<evidence type="ECO:0000313" key="12">
    <source>
        <dbReference type="Proteomes" id="UP000321361"/>
    </source>
</evidence>
<gene>
    <name evidence="11" type="primary">comGC</name>
    <name evidence="11" type="ORF">ETH01_20470</name>
</gene>
<keyword evidence="6 10" id="KW-1133">Transmembrane helix</keyword>
<dbReference type="GO" id="GO:0009986">
    <property type="term" value="C:cell surface"/>
    <property type="evidence" value="ECO:0007669"/>
    <property type="project" value="UniProtKB-SubCell"/>
</dbReference>
<dbReference type="AlphaFoldDB" id="A0A510WMB4"/>
<dbReference type="Gene3D" id="3.30.700.10">
    <property type="entry name" value="Glycoprotein, Type 4 Pilin"/>
    <property type="match status" value="1"/>
</dbReference>
<organism evidence="11 12">
    <name type="scientific">Enterococcus thailandicus</name>
    <dbReference type="NCBI Taxonomy" id="417368"/>
    <lineage>
        <taxon>Bacteria</taxon>
        <taxon>Bacillati</taxon>
        <taxon>Bacillota</taxon>
        <taxon>Bacilli</taxon>
        <taxon>Lactobacillales</taxon>
        <taxon>Enterococcaceae</taxon>
        <taxon>Enterococcus</taxon>
    </lineage>
</organism>
<dbReference type="PRINTS" id="PR00813">
    <property type="entry name" value="BCTERIALGSPG"/>
</dbReference>
<keyword evidence="3" id="KW-1003">Cell membrane</keyword>
<keyword evidence="5 10" id="KW-0812">Transmembrane</keyword>
<evidence type="ECO:0000256" key="8">
    <source>
        <dbReference type="ARBA" id="ARBA00023287"/>
    </source>
</evidence>
<evidence type="ECO:0000256" key="10">
    <source>
        <dbReference type="SAM" id="Phobius"/>
    </source>
</evidence>
<evidence type="ECO:0000256" key="4">
    <source>
        <dbReference type="ARBA" id="ARBA00022481"/>
    </source>
</evidence>
<protein>
    <submittedName>
        <fullName evidence="11">Competence protein ComGC</fullName>
    </submittedName>
</protein>
<dbReference type="SUPFAM" id="SSF54523">
    <property type="entry name" value="Pili subunits"/>
    <property type="match status" value="1"/>
</dbReference>
<dbReference type="InterPro" id="IPR000983">
    <property type="entry name" value="Bac_GSPG_pilin"/>
</dbReference>
<feature type="transmembrane region" description="Helical" evidence="10">
    <location>
        <begin position="20"/>
        <end position="43"/>
    </location>
</feature>
<evidence type="ECO:0000256" key="1">
    <source>
        <dbReference type="ARBA" id="ARBA00004162"/>
    </source>
</evidence>
<dbReference type="OrthoDB" id="2232493at2"/>
<dbReference type="GO" id="GO:0005886">
    <property type="term" value="C:plasma membrane"/>
    <property type="evidence" value="ECO:0007669"/>
    <property type="project" value="UniProtKB-SubCell"/>
</dbReference>
<dbReference type="InterPro" id="IPR016940">
    <property type="entry name" value="ComGC"/>
</dbReference>
<dbReference type="PIRSF" id="PIRSF029928">
    <property type="entry name" value="Late_competence_ComGC"/>
    <property type="match status" value="1"/>
</dbReference>
<dbReference type="InterPro" id="IPR012902">
    <property type="entry name" value="N_methyl_site"/>
</dbReference>
<keyword evidence="4" id="KW-0488">Methylation</keyword>
<dbReference type="GO" id="GO:0015627">
    <property type="term" value="C:type II protein secretion system complex"/>
    <property type="evidence" value="ECO:0007669"/>
    <property type="project" value="InterPro"/>
</dbReference>
<comment type="subcellular location">
    <subcellularLocation>
        <location evidence="1">Cell membrane</location>
        <topology evidence="1">Single-pass membrane protein</topology>
    </subcellularLocation>
    <subcellularLocation>
        <location evidence="2">Cell surface</location>
    </subcellularLocation>
</comment>
<evidence type="ECO:0000313" key="11">
    <source>
        <dbReference type="EMBL" id="GEK37760.1"/>
    </source>
</evidence>
<dbReference type="EMBL" id="BJUG01000011">
    <property type="protein sequence ID" value="GEK37760.1"/>
    <property type="molecule type" value="Genomic_DNA"/>
</dbReference>
<comment type="similarity">
    <text evidence="9">Belongs to the ComGC family.</text>
</comment>
<dbReference type="RefSeq" id="WP_071868905.1">
    <property type="nucleotide sequence ID" value="NZ_BJUG01000011.1"/>
</dbReference>
<dbReference type="NCBIfam" id="TIGR02532">
    <property type="entry name" value="IV_pilin_GFxxxE"/>
    <property type="match status" value="1"/>
</dbReference>
<dbReference type="InterPro" id="IPR053468">
    <property type="entry name" value="ComGE-like"/>
</dbReference>
<keyword evidence="8" id="KW-0178">Competence</keyword>
<evidence type="ECO:0000256" key="7">
    <source>
        <dbReference type="ARBA" id="ARBA00023136"/>
    </source>
</evidence>
<keyword evidence="7 10" id="KW-0472">Membrane</keyword>
<evidence type="ECO:0000256" key="9">
    <source>
        <dbReference type="ARBA" id="ARBA00043982"/>
    </source>
</evidence>
<reference evidence="11 12" key="1">
    <citation type="submission" date="2019-07" db="EMBL/GenBank/DDBJ databases">
        <title>Whole genome shotgun sequence of Enterococcus thailandicus NBRC 101867.</title>
        <authorList>
            <person name="Hosoyama A."/>
            <person name="Uohara A."/>
            <person name="Ohji S."/>
            <person name="Ichikawa N."/>
        </authorList>
    </citation>
    <scope>NUCLEOTIDE SEQUENCE [LARGE SCALE GENOMIC DNA]</scope>
    <source>
        <strain evidence="11 12">NBRC 101867</strain>
    </source>
</reference>
<dbReference type="Pfam" id="PF07963">
    <property type="entry name" value="N_methyl"/>
    <property type="match status" value="1"/>
</dbReference>
<comment type="caution">
    <text evidence="11">The sequence shown here is derived from an EMBL/GenBank/DDBJ whole genome shotgun (WGS) entry which is preliminary data.</text>
</comment>
<evidence type="ECO:0000256" key="3">
    <source>
        <dbReference type="ARBA" id="ARBA00022475"/>
    </source>
</evidence>
<evidence type="ECO:0000256" key="5">
    <source>
        <dbReference type="ARBA" id="ARBA00022692"/>
    </source>
</evidence>